<proteinExistence type="predicted"/>
<keyword evidence="4 6" id="KW-0472">Membrane</keyword>
<dbReference type="EMBL" id="CP073079">
    <property type="protein sequence ID" value="QUD90986.1"/>
    <property type="molecule type" value="Genomic_DNA"/>
</dbReference>
<dbReference type="GO" id="GO:0022857">
    <property type="term" value="F:transmembrane transporter activity"/>
    <property type="evidence" value="ECO:0007669"/>
    <property type="project" value="InterPro"/>
</dbReference>
<keyword evidence="2 6" id="KW-0812">Transmembrane</keyword>
<feature type="transmembrane region" description="Helical" evidence="6">
    <location>
        <begin position="254"/>
        <end position="273"/>
    </location>
</feature>
<dbReference type="PANTHER" id="PTHR23518">
    <property type="entry name" value="C-METHYLTRANSFERASE"/>
    <property type="match status" value="1"/>
</dbReference>
<evidence type="ECO:0000259" key="7">
    <source>
        <dbReference type="PROSITE" id="PS50850"/>
    </source>
</evidence>
<evidence type="ECO:0000256" key="4">
    <source>
        <dbReference type="ARBA" id="ARBA00023136"/>
    </source>
</evidence>
<sequence>MSIPGEGHEDVRADEQKDGRKAGGYGLHERANPKRHRVIRLWTVVHPSVLGSTTLTATASEAPLTARLYPRNWRGDGVPSFKPSGQKGWPIRGQDLVRLSADYWWVIGVGVVLTLARFSEAFLVLKGRAAGLPLALVPVVMVVMNVVYAATSAPAGALSDRIGRRPVLVAGLAALACADLALALMPGLAGLFVGVSLWGLYMWLTQGLLSALVADTAPEDLRGTAFGIFNLATAAALLAASGIAGLFWDRYGPSSTFLVGAVFAALAAAGLTLRRRQA</sequence>
<feature type="domain" description="Major facilitator superfamily (MFS) profile" evidence="7">
    <location>
        <begin position="96"/>
        <end position="278"/>
    </location>
</feature>
<dbReference type="Gene3D" id="1.20.1250.20">
    <property type="entry name" value="MFS general substrate transporter like domains"/>
    <property type="match status" value="1"/>
</dbReference>
<dbReference type="AlphaFoldDB" id="A0A975G6K3"/>
<dbReference type="GO" id="GO:0016020">
    <property type="term" value="C:membrane"/>
    <property type="evidence" value="ECO:0007669"/>
    <property type="project" value="UniProtKB-SubCell"/>
</dbReference>
<dbReference type="InterPro" id="IPR011701">
    <property type="entry name" value="MFS"/>
</dbReference>
<evidence type="ECO:0000256" key="5">
    <source>
        <dbReference type="SAM" id="MobiDB-lite"/>
    </source>
</evidence>
<evidence type="ECO:0000256" key="1">
    <source>
        <dbReference type="ARBA" id="ARBA00004141"/>
    </source>
</evidence>
<protein>
    <submittedName>
        <fullName evidence="8">MFS transporter</fullName>
    </submittedName>
</protein>
<dbReference type="SUPFAM" id="SSF103473">
    <property type="entry name" value="MFS general substrate transporter"/>
    <property type="match status" value="1"/>
</dbReference>
<dbReference type="InterPro" id="IPR005829">
    <property type="entry name" value="Sugar_transporter_CS"/>
</dbReference>
<organism evidence="8 9">
    <name type="scientific">Phenylobacterium montanum</name>
    <dbReference type="NCBI Taxonomy" id="2823693"/>
    <lineage>
        <taxon>Bacteria</taxon>
        <taxon>Pseudomonadati</taxon>
        <taxon>Pseudomonadota</taxon>
        <taxon>Alphaproteobacteria</taxon>
        <taxon>Caulobacterales</taxon>
        <taxon>Caulobacteraceae</taxon>
        <taxon>Phenylobacterium</taxon>
    </lineage>
</organism>
<feature type="transmembrane region" description="Helical" evidence="6">
    <location>
        <begin position="103"/>
        <end position="125"/>
    </location>
</feature>
<geneLocation type="plasmid" evidence="8 9">
    <name>unnamed</name>
</geneLocation>
<keyword evidence="3 6" id="KW-1133">Transmembrane helix</keyword>
<gene>
    <name evidence="8" type="ORF">KCG34_25475</name>
</gene>
<feature type="transmembrane region" description="Helical" evidence="6">
    <location>
        <begin position="131"/>
        <end position="155"/>
    </location>
</feature>
<name>A0A975G6K3_9CAUL</name>
<accession>A0A975G6K3</accession>
<evidence type="ECO:0000313" key="9">
    <source>
        <dbReference type="Proteomes" id="UP000676409"/>
    </source>
</evidence>
<dbReference type="KEGG" id="caul:KCG34_25475"/>
<comment type="subcellular location">
    <subcellularLocation>
        <location evidence="1">Membrane</location>
        <topology evidence="1">Multi-pass membrane protein</topology>
    </subcellularLocation>
</comment>
<keyword evidence="9" id="KW-1185">Reference proteome</keyword>
<evidence type="ECO:0000256" key="3">
    <source>
        <dbReference type="ARBA" id="ARBA00022989"/>
    </source>
</evidence>
<feature type="transmembrane region" description="Helical" evidence="6">
    <location>
        <begin position="191"/>
        <end position="214"/>
    </location>
</feature>
<keyword evidence="8" id="KW-0614">Plasmid</keyword>
<dbReference type="Proteomes" id="UP000676409">
    <property type="component" value="Plasmid unnamed"/>
</dbReference>
<dbReference type="Pfam" id="PF07690">
    <property type="entry name" value="MFS_1"/>
    <property type="match status" value="1"/>
</dbReference>
<feature type="transmembrane region" description="Helical" evidence="6">
    <location>
        <begin position="226"/>
        <end position="248"/>
    </location>
</feature>
<dbReference type="PROSITE" id="PS00216">
    <property type="entry name" value="SUGAR_TRANSPORT_1"/>
    <property type="match status" value="1"/>
</dbReference>
<evidence type="ECO:0000313" key="8">
    <source>
        <dbReference type="EMBL" id="QUD90986.1"/>
    </source>
</evidence>
<reference evidence="8" key="1">
    <citation type="submission" date="2021-04" db="EMBL/GenBank/DDBJ databases">
        <title>The complete genome sequence of Caulobacter sp. S6.</title>
        <authorList>
            <person name="Tang Y."/>
            <person name="Ouyang W."/>
            <person name="Liu Q."/>
            <person name="Huang B."/>
            <person name="Guo Z."/>
            <person name="Lei P."/>
        </authorList>
    </citation>
    <scope>NUCLEOTIDE SEQUENCE</scope>
    <source>
        <strain evidence="8">S6</strain>
        <plasmid evidence="8">unnamed</plasmid>
    </source>
</reference>
<dbReference type="PROSITE" id="PS50850">
    <property type="entry name" value="MFS"/>
    <property type="match status" value="1"/>
</dbReference>
<dbReference type="InterPro" id="IPR036259">
    <property type="entry name" value="MFS_trans_sf"/>
</dbReference>
<evidence type="ECO:0000256" key="6">
    <source>
        <dbReference type="SAM" id="Phobius"/>
    </source>
</evidence>
<dbReference type="PANTHER" id="PTHR23518:SF2">
    <property type="entry name" value="MAJOR FACILITATOR SUPERFAMILY TRANSPORTER"/>
    <property type="match status" value="1"/>
</dbReference>
<evidence type="ECO:0000256" key="2">
    <source>
        <dbReference type="ARBA" id="ARBA00022692"/>
    </source>
</evidence>
<dbReference type="InterPro" id="IPR020846">
    <property type="entry name" value="MFS_dom"/>
</dbReference>
<feature type="region of interest" description="Disordered" evidence="5">
    <location>
        <begin position="1"/>
        <end position="28"/>
    </location>
</feature>